<dbReference type="Proteomes" id="UP000070620">
    <property type="component" value="Unassembled WGS sequence"/>
</dbReference>
<keyword evidence="1" id="KW-0732">Signal</keyword>
<dbReference type="InterPro" id="IPR011473">
    <property type="entry name" value="DUF1579"/>
</dbReference>
<dbReference type="EMBL" id="LRQV01000002">
    <property type="protein sequence ID" value="KXK63815.1"/>
    <property type="molecule type" value="Genomic_DNA"/>
</dbReference>
<protein>
    <recommendedName>
        <fullName evidence="4">DUF1579 domain-containing protein</fullName>
    </recommendedName>
</protein>
<proteinExistence type="predicted"/>
<accession>A0A136PZD1</accession>
<keyword evidence="3" id="KW-1185">Reference proteome</keyword>
<gene>
    <name evidence="2" type="ORF">AWW66_01135</name>
</gene>
<sequence length="191" mass="20668">MNRRALAAITSVVTLALAVPGVAAVTAGAPPGAPSLTGGADPAERLREMSSFTGRWRCTGRDSTPEGTSYPVVADATVDWAADGSWLRFDLAERRTAENPEPLSGTWLWGYETTDKRFSAFFFDSLGNRTEQYAPGWRGDELLFEGRIVGPGFEAPYRDVVTRTGDTGFTVSGQGHLAGQWITFQELECRG</sequence>
<reference evidence="2 3" key="1">
    <citation type="submission" date="2016-01" db="EMBL/GenBank/DDBJ databases">
        <title>Whole genome sequence and analysis of Micromonospora rosaria DSM 803, which can produce antibacterial substance rosamicin.</title>
        <authorList>
            <person name="Yang H."/>
            <person name="He X."/>
            <person name="Zhu D."/>
        </authorList>
    </citation>
    <scope>NUCLEOTIDE SEQUENCE [LARGE SCALE GENOMIC DNA]</scope>
    <source>
        <strain evidence="2 3">DSM 803</strain>
    </source>
</reference>
<evidence type="ECO:0000256" key="1">
    <source>
        <dbReference type="SAM" id="SignalP"/>
    </source>
</evidence>
<feature type="chain" id="PRO_5039323125" description="DUF1579 domain-containing protein" evidence="1">
    <location>
        <begin position="24"/>
        <end position="191"/>
    </location>
</feature>
<evidence type="ECO:0008006" key="4">
    <source>
        <dbReference type="Google" id="ProtNLM"/>
    </source>
</evidence>
<evidence type="ECO:0000313" key="3">
    <source>
        <dbReference type="Proteomes" id="UP000070620"/>
    </source>
</evidence>
<name>A0A136PZD1_9ACTN</name>
<dbReference type="Pfam" id="PF07617">
    <property type="entry name" value="DUF1579"/>
    <property type="match status" value="1"/>
</dbReference>
<comment type="caution">
    <text evidence="2">The sequence shown here is derived from an EMBL/GenBank/DDBJ whole genome shotgun (WGS) entry which is preliminary data.</text>
</comment>
<dbReference type="AlphaFoldDB" id="A0A136PZD1"/>
<feature type="signal peptide" evidence="1">
    <location>
        <begin position="1"/>
        <end position="23"/>
    </location>
</feature>
<evidence type="ECO:0000313" key="2">
    <source>
        <dbReference type="EMBL" id="KXK63815.1"/>
    </source>
</evidence>
<organism evidence="2 3">
    <name type="scientific">Micromonospora rosaria</name>
    <dbReference type="NCBI Taxonomy" id="47874"/>
    <lineage>
        <taxon>Bacteria</taxon>
        <taxon>Bacillati</taxon>
        <taxon>Actinomycetota</taxon>
        <taxon>Actinomycetes</taxon>
        <taxon>Micromonosporales</taxon>
        <taxon>Micromonosporaceae</taxon>
        <taxon>Micromonospora</taxon>
    </lineage>
</organism>